<evidence type="ECO:0000256" key="20">
    <source>
        <dbReference type="PIRNR" id="PIRNR028840"/>
    </source>
</evidence>
<dbReference type="GO" id="GO:0005743">
    <property type="term" value="C:mitochondrial inner membrane"/>
    <property type="evidence" value="ECO:0007669"/>
    <property type="project" value="UniProtKB-SubCell"/>
</dbReference>
<dbReference type="PIRSF" id="PIRSF028840">
    <property type="entry name" value="Mmp37"/>
    <property type="match status" value="1"/>
</dbReference>
<comment type="similarity">
    <text evidence="5 20">Belongs to the TAM41 family.</text>
</comment>
<name>A0A0N5B2K9_STREA</name>
<evidence type="ECO:0000256" key="1">
    <source>
        <dbReference type="ARBA" id="ARBA00001946"/>
    </source>
</evidence>
<dbReference type="AlphaFoldDB" id="A0A0N5B2K9"/>
<dbReference type="UniPathway" id="UPA00557">
    <property type="reaction ID" value="UER00614"/>
</dbReference>
<comment type="function">
    <text evidence="20">Catalyzes the conversion of phosphatidic acid (PA) to CDP-diacylglycerol (CDP-DAG), an essential intermediate in the synthesis of phosphatidylglycerol, cardiolipin and phosphatidylinositol.</text>
</comment>
<evidence type="ECO:0000256" key="12">
    <source>
        <dbReference type="ARBA" id="ARBA00022842"/>
    </source>
</evidence>
<dbReference type="PANTHER" id="PTHR13619:SF0">
    <property type="entry name" value="PHOSPHATIDATE CYTIDYLYLTRANSFERASE, MITOCHONDRIAL"/>
    <property type="match status" value="1"/>
</dbReference>
<keyword evidence="11 20" id="KW-0999">Mitochondrion inner membrane</keyword>
<dbReference type="GO" id="GO:0016024">
    <property type="term" value="P:CDP-diacylglycerol biosynthetic process"/>
    <property type="evidence" value="ECO:0007669"/>
    <property type="project" value="UniProtKB-UniRule"/>
</dbReference>
<proteinExistence type="inferred from homology"/>
<dbReference type="Proteomes" id="UP000046392">
    <property type="component" value="Unplaced"/>
</dbReference>
<evidence type="ECO:0000256" key="17">
    <source>
        <dbReference type="ARBA" id="ARBA00023264"/>
    </source>
</evidence>
<comment type="catalytic activity">
    <reaction evidence="20">
        <text>a 1,2-diacyl-sn-glycero-3-phosphate + CTP + H(+) = a CDP-1,2-diacyl-sn-glycerol + diphosphate</text>
        <dbReference type="Rhea" id="RHEA:16229"/>
        <dbReference type="ChEBI" id="CHEBI:15378"/>
        <dbReference type="ChEBI" id="CHEBI:33019"/>
        <dbReference type="ChEBI" id="CHEBI:37563"/>
        <dbReference type="ChEBI" id="CHEBI:58332"/>
        <dbReference type="ChEBI" id="CHEBI:58608"/>
        <dbReference type="EC" id="2.7.7.41"/>
    </reaction>
</comment>
<evidence type="ECO:0000256" key="18">
    <source>
        <dbReference type="ARBA" id="ARBA00029893"/>
    </source>
</evidence>
<evidence type="ECO:0000256" key="8">
    <source>
        <dbReference type="ARBA" id="ARBA00022516"/>
    </source>
</evidence>
<evidence type="ECO:0000256" key="2">
    <source>
        <dbReference type="ARBA" id="ARBA00004443"/>
    </source>
</evidence>
<dbReference type="STRING" id="174720.A0A0N5B2K9"/>
<keyword evidence="9 20" id="KW-0808">Transferase</keyword>
<evidence type="ECO:0000256" key="16">
    <source>
        <dbReference type="ARBA" id="ARBA00023209"/>
    </source>
</evidence>
<organism evidence="21 22">
    <name type="scientific">Strongyloides papillosus</name>
    <name type="common">Intestinal threadworm</name>
    <dbReference type="NCBI Taxonomy" id="174720"/>
    <lineage>
        <taxon>Eukaryota</taxon>
        <taxon>Metazoa</taxon>
        <taxon>Ecdysozoa</taxon>
        <taxon>Nematoda</taxon>
        <taxon>Chromadorea</taxon>
        <taxon>Rhabditida</taxon>
        <taxon>Tylenchina</taxon>
        <taxon>Panagrolaimomorpha</taxon>
        <taxon>Strongyloidoidea</taxon>
        <taxon>Strongyloididae</taxon>
        <taxon>Strongyloides</taxon>
    </lineage>
</organism>
<dbReference type="InterPro" id="IPR015222">
    <property type="entry name" value="Tam41"/>
</dbReference>
<evidence type="ECO:0000256" key="4">
    <source>
        <dbReference type="ARBA" id="ARBA00005189"/>
    </source>
</evidence>
<keyword evidence="10 20" id="KW-0548">Nucleotidyltransferase</keyword>
<dbReference type="PANTHER" id="PTHR13619">
    <property type="entry name" value="PHOSPHATIDATE CYTIDYLYLTRANSFERASE, MITOCHONDRIAL"/>
    <property type="match status" value="1"/>
</dbReference>
<evidence type="ECO:0000256" key="15">
    <source>
        <dbReference type="ARBA" id="ARBA00023136"/>
    </source>
</evidence>
<reference evidence="22" key="1">
    <citation type="submission" date="2017-02" db="UniProtKB">
        <authorList>
            <consortium name="WormBaseParasite"/>
        </authorList>
    </citation>
    <scope>IDENTIFICATION</scope>
</reference>
<comment type="pathway">
    <text evidence="4">Lipid metabolism.</text>
</comment>
<keyword evidence="17 20" id="KW-1208">Phospholipid metabolism</keyword>
<keyword evidence="15 20" id="KW-0472">Membrane</keyword>
<keyword evidence="21" id="KW-1185">Reference proteome</keyword>
<evidence type="ECO:0000313" key="21">
    <source>
        <dbReference type="Proteomes" id="UP000046392"/>
    </source>
</evidence>
<dbReference type="Pfam" id="PF09139">
    <property type="entry name" value="Tam41_Mmp37"/>
    <property type="match status" value="1"/>
</dbReference>
<keyword evidence="14 20" id="KW-0496">Mitochondrion</keyword>
<evidence type="ECO:0000256" key="19">
    <source>
        <dbReference type="ARBA" id="ARBA00031502"/>
    </source>
</evidence>
<keyword evidence="8 20" id="KW-0444">Lipid biosynthesis</keyword>
<dbReference type="EC" id="2.7.7.41" evidence="6 20"/>
<protein>
    <recommendedName>
        <fullName evidence="7 20">Phosphatidate cytidylyltransferase, mitochondrial</fullName>
        <ecNumber evidence="6 20">2.7.7.41</ecNumber>
    </recommendedName>
    <alternativeName>
        <fullName evidence="18 20">CDP-diacylglycerol synthase</fullName>
    </alternativeName>
    <alternativeName>
        <fullName evidence="19 20">Mitochondrial translocator assembly and maintenance protein 41 homolog</fullName>
    </alternativeName>
</protein>
<evidence type="ECO:0000256" key="13">
    <source>
        <dbReference type="ARBA" id="ARBA00023098"/>
    </source>
</evidence>
<comment type="subcellular location">
    <subcellularLocation>
        <location evidence="2 20">Mitochondrion inner membrane</location>
        <topology evidence="2 20">Peripheral membrane protein</topology>
        <orientation evidence="2 20">Matrix side</orientation>
    </subcellularLocation>
</comment>
<keyword evidence="16 20" id="KW-0594">Phospholipid biosynthesis</keyword>
<keyword evidence="13 20" id="KW-0443">Lipid metabolism</keyword>
<accession>A0A0N5B2K9</accession>
<evidence type="ECO:0000313" key="22">
    <source>
        <dbReference type="WBParaSite" id="SPAL_0000031600.1"/>
    </source>
</evidence>
<evidence type="ECO:0000256" key="10">
    <source>
        <dbReference type="ARBA" id="ARBA00022695"/>
    </source>
</evidence>
<evidence type="ECO:0000256" key="9">
    <source>
        <dbReference type="ARBA" id="ARBA00022679"/>
    </source>
</evidence>
<evidence type="ECO:0000256" key="7">
    <source>
        <dbReference type="ARBA" id="ARBA00018337"/>
    </source>
</evidence>
<evidence type="ECO:0000256" key="11">
    <source>
        <dbReference type="ARBA" id="ARBA00022792"/>
    </source>
</evidence>
<evidence type="ECO:0000256" key="14">
    <source>
        <dbReference type="ARBA" id="ARBA00023128"/>
    </source>
</evidence>
<dbReference type="GO" id="GO:0004605">
    <property type="term" value="F:phosphatidate cytidylyltransferase activity"/>
    <property type="evidence" value="ECO:0007669"/>
    <property type="project" value="UniProtKB-UniRule"/>
</dbReference>
<comment type="cofactor">
    <cofactor evidence="1 20">
        <name>Mg(2+)</name>
        <dbReference type="ChEBI" id="CHEBI:18420"/>
    </cofactor>
</comment>
<comment type="pathway">
    <text evidence="3 20">Phospholipid metabolism; CDP-diacylglycerol biosynthesis; CDP-diacylglycerol from sn-glycerol 3-phosphate: step 3/3.</text>
</comment>
<evidence type="ECO:0000256" key="5">
    <source>
        <dbReference type="ARBA" id="ARBA00005458"/>
    </source>
</evidence>
<dbReference type="GO" id="GO:0032049">
    <property type="term" value="P:cardiolipin biosynthetic process"/>
    <property type="evidence" value="ECO:0007669"/>
    <property type="project" value="UniProtKB-UniRule"/>
</dbReference>
<keyword evidence="12 20" id="KW-0460">Magnesium</keyword>
<sequence>MSEYLELIKCIPLDTADFVCAYGSGALLQANENMNDKMVDFIVVTNNPLKFHKNNMSQNPDHYSFLRRLGSKKVASIQTNYAARVYYNTHVKSNGRMIKYGVISKDDALQDLLDWRWLYVSGRLQKPVLNVLPPTKELAEGIENNRNSALHFALLKLGDTFTYEDLFKQIVSISYNGDIRQKFGEDRNKIDKIVRGGYDRFVDIYKPLLIKDNRVTILSSKIEQDNTTEAVYHRLNLLPSEILNNLQDSWKKKYKGRRDIEEILFSLSHRLDADVIVSKMAEDIVYRSSRAQTFRNFGSAGIYKSLVYSSSKILKWSKSIIR</sequence>
<evidence type="ECO:0000256" key="3">
    <source>
        <dbReference type="ARBA" id="ARBA00005119"/>
    </source>
</evidence>
<dbReference type="WBParaSite" id="SPAL_0000031600.1">
    <property type="protein sequence ID" value="SPAL_0000031600.1"/>
    <property type="gene ID" value="SPAL_0000031600"/>
</dbReference>
<evidence type="ECO:0000256" key="6">
    <source>
        <dbReference type="ARBA" id="ARBA00012487"/>
    </source>
</evidence>